<gene>
    <name evidence="1" type="ORF">XE03_1841</name>
</gene>
<protein>
    <submittedName>
        <fullName evidence="1">Uncharacterized protein</fullName>
    </submittedName>
</protein>
<reference evidence="2" key="1">
    <citation type="journal article" date="2015" name="MBio">
        <title>Genome-Resolved Metagenomic Analysis Reveals Roles for Candidate Phyla and Other Microbial Community Members in Biogeochemical Transformations in Oil Reservoirs.</title>
        <authorList>
            <person name="Hu P."/>
            <person name="Tom L."/>
            <person name="Singh A."/>
            <person name="Thomas B.C."/>
            <person name="Baker B.J."/>
            <person name="Piceno Y.M."/>
            <person name="Andersen G.L."/>
            <person name="Banfield J.F."/>
        </authorList>
    </citation>
    <scope>NUCLEOTIDE SEQUENCE [LARGE SCALE GENOMIC DNA]</scope>
</reference>
<dbReference type="EMBL" id="LGGX01000037">
    <property type="protein sequence ID" value="KUK85882.1"/>
    <property type="molecule type" value="Genomic_DNA"/>
</dbReference>
<proteinExistence type="predicted"/>
<evidence type="ECO:0000313" key="1">
    <source>
        <dbReference type="EMBL" id="KUK85882.1"/>
    </source>
</evidence>
<dbReference type="AlphaFoldDB" id="A0A124FZZ3"/>
<organism evidence="1 2">
    <name type="scientific">candidate division TA06 bacterium 34_109</name>
    <dbReference type="NCBI Taxonomy" id="1635277"/>
    <lineage>
        <taxon>Bacteria</taxon>
        <taxon>Bacteria division TA06</taxon>
    </lineage>
</organism>
<name>A0A124FZZ3_UNCT6</name>
<accession>A0A124FZZ3</accession>
<comment type="caution">
    <text evidence="1">The sequence shown here is derived from an EMBL/GenBank/DDBJ whole genome shotgun (WGS) entry which is preliminary data.</text>
</comment>
<dbReference type="Proteomes" id="UP000053467">
    <property type="component" value="Unassembled WGS sequence"/>
</dbReference>
<sequence>MIRFFYYKIIYYIIYQNLVEILTFKEKIQLKENNLKKYRDILYFYYVIINIML</sequence>
<evidence type="ECO:0000313" key="2">
    <source>
        <dbReference type="Proteomes" id="UP000053467"/>
    </source>
</evidence>